<proteinExistence type="predicted"/>
<name>A0AAV2NN73_9HYME</name>
<evidence type="ECO:0000313" key="1">
    <source>
        <dbReference type="EMBL" id="CAL1681759.1"/>
    </source>
</evidence>
<dbReference type="Proteomes" id="UP001497644">
    <property type="component" value="Chromosome 3"/>
</dbReference>
<evidence type="ECO:0000313" key="2">
    <source>
        <dbReference type="Proteomes" id="UP001497644"/>
    </source>
</evidence>
<dbReference type="AlphaFoldDB" id="A0AAV2NN73"/>
<sequence length="91" mass="10246">MGWREGRINPIALSYFRPLRNRGGKVAGCAPSDKRLARSRRHHPSVAFTREKYQGAIHAPVNRHRGTGTFLSVAASCARRKYVEEIKRDSG</sequence>
<protein>
    <submittedName>
        <fullName evidence="1">Uncharacterized protein</fullName>
    </submittedName>
</protein>
<accession>A0AAV2NN73</accession>
<gene>
    <name evidence="1" type="ORF">LPLAT_LOCUS7705</name>
</gene>
<keyword evidence="2" id="KW-1185">Reference proteome</keyword>
<reference evidence="1" key="1">
    <citation type="submission" date="2024-04" db="EMBL/GenBank/DDBJ databases">
        <authorList>
            <consortium name="Molecular Ecology Group"/>
        </authorList>
    </citation>
    <scope>NUCLEOTIDE SEQUENCE</scope>
</reference>
<organism evidence="1 2">
    <name type="scientific">Lasius platythorax</name>
    <dbReference type="NCBI Taxonomy" id="488582"/>
    <lineage>
        <taxon>Eukaryota</taxon>
        <taxon>Metazoa</taxon>
        <taxon>Ecdysozoa</taxon>
        <taxon>Arthropoda</taxon>
        <taxon>Hexapoda</taxon>
        <taxon>Insecta</taxon>
        <taxon>Pterygota</taxon>
        <taxon>Neoptera</taxon>
        <taxon>Endopterygota</taxon>
        <taxon>Hymenoptera</taxon>
        <taxon>Apocrita</taxon>
        <taxon>Aculeata</taxon>
        <taxon>Formicoidea</taxon>
        <taxon>Formicidae</taxon>
        <taxon>Formicinae</taxon>
        <taxon>Lasius</taxon>
        <taxon>Lasius</taxon>
    </lineage>
</organism>
<dbReference type="EMBL" id="OZ034826">
    <property type="protein sequence ID" value="CAL1681759.1"/>
    <property type="molecule type" value="Genomic_DNA"/>
</dbReference>